<dbReference type="SUPFAM" id="SSF141072">
    <property type="entry name" value="CalX-like"/>
    <property type="match status" value="3"/>
</dbReference>
<evidence type="ECO:0000256" key="1">
    <source>
        <dbReference type="ARBA" id="ARBA00004613"/>
    </source>
</evidence>
<name>A0A061SVB2_9RHOB</name>
<dbReference type="SMART" id="SM00216">
    <property type="entry name" value="VWD"/>
    <property type="match status" value="1"/>
</dbReference>
<keyword evidence="5" id="KW-0106">Calcium</keyword>
<dbReference type="Gene3D" id="2.150.10.10">
    <property type="entry name" value="Serralysin-like metalloprotease, C-terminal"/>
    <property type="match status" value="6"/>
</dbReference>
<comment type="subcellular location">
    <subcellularLocation>
        <location evidence="1">Secreted</location>
    </subcellularLocation>
</comment>
<dbReference type="InterPro" id="IPR003644">
    <property type="entry name" value="Calx_beta"/>
</dbReference>
<dbReference type="InterPro" id="IPR038081">
    <property type="entry name" value="CalX-like_sf"/>
</dbReference>
<evidence type="ECO:0000256" key="5">
    <source>
        <dbReference type="ARBA" id="ARBA00022837"/>
    </source>
</evidence>
<proteinExistence type="predicted"/>
<accession>A0A061SVB2</accession>
<evidence type="ECO:0000256" key="6">
    <source>
        <dbReference type="SAM" id="MobiDB-lite"/>
    </source>
</evidence>
<dbReference type="SUPFAM" id="SSF51120">
    <property type="entry name" value="beta-Roll"/>
    <property type="match status" value="6"/>
</dbReference>
<keyword evidence="3" id="KW-0732">Signal</keyword>
<reference evidence="8 9" key="1">
    <citation type="journal article" date="2014" name="Genome Announc.">
        <title>Draft Genome Sequences of Two Isolates of the Roseobacter Group, Sulfitobacter sp. Strains 3SOLIMAR09 and 1FIGIMAR09, from Harbors of Mallorca Island (Mediterranean Sea).</title>
        <authorList>
            <person name="Mas-Llado M."/>
            <person name="Pina-Villalonga J.M."/>
            <person name="Brunet-Galmes I."/>
            <person name="Nogales B."/>
            <person name="Bosch R."/>
        </authorList>
    </citation>
    <scope>NUCLEOTIDE SEQUENCE [LARGE SCALE GENOMIC DNA]</scope>
    <source>
        <strain evidence="8 9">1FIGIMAR09</strain>
    </source>
</reference>
<evidence type="ECO:0000313" key="8">
    <source>
        <dbReference type="EMBL" id="KAJ03524.1"/>
    </source>
</evidence>
<dbReference type="GO" id="GO:0007154">
    <property type="term" value="P:cell communication"/>
    <property type="evidence" value="ECO:0007669"/>
    <property type="project" value="InterPro"/>
</dbReference>
<evidence type="ECO:0000256" key="2">
    <source>
        <dbReference type="ARBA" id="ARBA00022525"/>
    </source>
</evidence>
<dbReference type="GO" id="GO:0005576">
    <property type="term" value="C:extracellular region"/>
    <property type="evidence" value="ECO:0007669"/>
    <property type="project" value="UniProtKB-SubCell"/>
</dbReference>
<feature type="domain" description="VWFD" evidence="7">
    <location>
        <begin position="1272"/>
        <end position="1458"/>
    </location>
</feature>
<evidence type="ECO:0000259" key="7">
    <source>
        <dbReference type="PROSITE" id="PS51233"/>
    </source>
</evidence>
<dbReference type="GO" id="GO:0016020">
    <property type="term" value="C:membrane"/>
    <property type="evidence" value="ECO:0007669"/>
    <property type="project" value="InterPro"/>
</dbReference>
<dbReference type="PRINTS" id="PR00313">
    <property type="entry name" value="CABNDNGRPT"/>
</dbReference>
<keyword evidence="2" id="KW-0964">Secreted</keyword>
<dbReference type="GO" id="GO:0005509">
    <property type="term" value="F:calcium ion binding"/>
    <property type="evidence" value="ECO:0007669"/>
    <property type="project" value="InterPro"/>
</dbReference>
<dbReference type="PROSITE" id="PS00330">
    <property type="entry name" value="HEMOLYSIN_CALCIUM"/>
    <property type="match status" value="8"/>
</dbReference>
<dbReference type="PANTHER" id="PTHR38340:SF1">
    <property type="entry name" value="S-LAYER PROTEIN"/>
    <property type="match status" value="1"/>
</dbReference>
<gene>
    <name evidence="8" type="ORF">PM02_08100</name>
</gene>
<dbReference type="EMBL" id="JEMU01000006">
    <property type="protein sequence ID" value="KAJ03524.1"/>
    <property type="molecule type" value="Genomic_DNA"/>
</dbReference>
<comment type="caution">
    <text evidence="8">The sequence shown here is derived from an EMBL/GenBank/DDBJ whole genome shotgun (WGS) entry which is preliminary data.</text>
</comment>
<dbReference type="Proteomes" id="UP000027337">
    <property type="component" value="Unassembled WGS sequence"/>
</dbReference>
<dbReference type="PROSITE" id="PS51233">
    <property type="entry name" value="VWFD"/>
    <property type="match status" value="1"/>
</dbReference>
<dbReference type="eggNOG" id="COG2273">
    <property type="taxonomic scope" value="Bacteria"/>
</dbReference>
<dbReference type="Pfam" id="PF00353">
    <property type="entry name" value="HemolysinCabind"/>
    <property type="match status" value="11"/>
</dbReference>
<feature type="region of interest" description="Disordered" evidence="6">
    <location>
        <begin position="1"/>
        <end position="28"/>
    </location>
</feature>
<sequence>MASAIDPNAPAGLNIVGDEGNNYREGQGGNDTISGLGGNDDLVGLGGDDSILGGGGDDALQGGAGCDTLLGGLGGDFISPGAGDDTVEGGPDDGFDQIVYLYDAMGANALLGVTVTFSSEFDGSVVDFAGDTDVFTSIDRVWGTNNADTFMGAVGNQQFAGFAGDDTFQGGDGDRDRIDYSREQADNGAIQGIVLDMAAGTATDSYGDTDTFTDIEEVTGNEFDDLITGDDERNTLVGNEGNDTLIGGGGDDNIRGGDGDDLILGGEGGDFIEPGTGTDTIDGETRGAVNGWWNELAYTFSSRGEGATGGITAIYTSEFAGTVTDYAGDTDTFQNIDRIWGTDNADSFVGTVGEQRFVGFAGNDTFDGGDGEDWLRYDEEGKDGAPQGIVVDLALGTATDAYGDTDTLLNIEHIEATNMGDLINGSDVRNRLKGKDGDDTLFGNGGRDNINGGDGNDFVDAGADNDFIEVGAGSDTVDGGTGGVLGEFNDLSYFFSALSDGATMGITVTYSGEFAGSIVDYTGSTDVFENINRVWGTENVDVFVGTNGHQRFSGFGGNDTFDGGAGSDRVDYSRETNDAGGLSGIVADLTAGTATDAFGDTDTLISIEEVRGTDFNDIITGDRNENDLLGEGGDDLISSVGGGRNSLRGGGGNDTLNAQGDNDYVSGGDGNDLITFTGVGGYAEAGLGSDTIIGGSDGYFSIGYDDVGESIVADTDAGRVELSGGDVDTLINIRNIGGGDGDDTIIGDDGGAQQEFFSSRGNDFFDGKGGGRDWIIYDDSSETSININFQDGIATGAYSGTDTFVNIEGARGTRGADTFIGRDSDTTIFQGLDGVDIYQGGTGTDRIDFSFDDNRGGLGAITIDLQLGTATDGFGNEETLTSIEQATGSDLGDSMLGNQDDNFFGGRDGDDTLDGRDGDDFMLGGRGIDLITLGAGEDIISGRAEELDGDVITDFTFEDAVYVFDDSYGLIAANLSIVGDQLRVDTDGDGTAEASMTLLNGYAGPVTSVGGDVAGTSATVFGFENPSIFAETGPEGDSGSAVITITVLRTGDTSSTASVNVTLEGTGVSAVDGSDIAEALNTPQTITFAPGVTFVDVPITILGDTEIEASETLEVVLSTPTSDGALPAEIDGASTFVRILNDDVGETVKIEGGRNAEDEPALEFTVSRTGDTSSDLIVNYTTRSAGGTQGAEDDDLIGGINQTGFVTILAGETSAALKLDIAQDTVAELHDNVIVSIAPDASWPANLSISGRQATGSIRNDDGVPPDVPLGATAASFGDPHIVTLDGLNYSFQAVGEFTLIEAASGDPLLVQVRYQPVPGSDLVSQTEAVATHVGSARVVVDVTGDDLIRVDGTALDFDSASGGADVGDGQVFFDGEAVTIVYGNGEQLRVDLADGFLNVALSIGENRDVRGLLGNADGDTANDLALPDGTILTQPLSYDDLYGTFANGWRIDNATSLFDYAAGKSTEDFTNLSFPIGQLDLGDFPETLVLEAEAVAQAAGITDPALLAAAILDSLVTGDPESAILAAQNAPDVVDTIQVQSAPLINSAIGVIADTAEILEGNSGTTGVFFTVYRTGDVSETLSVDVALGGTFSTRDIVGETSGTLEFAAFEEAKVVEVGLAGDTLFESDDTLVFFITVADTEINIINMSTTTIVLDDDAKPEGIFRTGDAADNTWIGGDGDDTLDGANGNDSLAGGIGDDDLIGGEGIDTALFSGNQAAFTLTLSPGVVEIEDRTRDGQGTDTLISIEFLDFDQNI</sequence>
<dbReference type="InterPro" id="IPR001846">
    <property type="entry name" value="VWF_type-D"/>
</dbReference>
<protein>
    <recommendedName>
        <fullName evidence="7">VWFD domain-containing protein</fullName>
    </recommendedName>
</protein>
<dbReference type="Pfam" id="PF00094">
    <property type="entry name" value="VWD"/>
    <property type="match status" value="1"/>
</dbReference>
<dbReference type="InterPro" id="IPR001343">
    <property type="entry name" value="Hemolysn_Ca-bd"/>
</dbReference>
<organism evidence="8 9">
    <name type="scientific">Sulfitobacter mediterraneus</name>
    <dbReference type="NCBI Taxonomy" id="83219"/>
    <lineage>
        <taxon>Bacteria</taxon>
        <taxon>Pseudomonadati</taxon>
        <taxon>Pseudomonadota</taxon>
        <taxon>Alphaproteobacteria</taxon>
        <taxon>Rhodobacterales</taxon>
        <taxon>Roseobacteraceae</taxon>
        <taxon>Sulfitobacter</taxon>
    </lineage>
</organism>
<dbReference type="Pfam" id="PF03160">
    <property type="entry name" value="Calx-beta"/>
    <property type="match status" value="3"/>
</dbReference>
<dbReference type="InterPro" id="IPR011049">
    <property type="entry name" value="Serralysin-like_metalloprot_C"/>
</dbReference>
<dbReference type="RefSeq" id="WP_037907154.1">
    <property type="nucleotide sequence ID" value="NZ_JEMU01000006.1"/>
</dbReference>
<keyword evidence="4" id="KW-0677">Repeat</keyword>
<dbReference type="eggNOG" id="COG2931">
    <property type="taxonomic scope" value="Bacteria"/>
</dbReference>
<evidence type="ECO:0000256" key="3">
    <source>
        <dbReference type="ARBA" id="ARBA00022729"/>
    </source>
</evidence>
<dbReference type="InterPro" id="IPR018511">
    <property type="entry name" value="Hemolysin-typ_Ca-bd_CS"/>
</dbReference>
<dbReference type="STRING" id="83219.PM02_08100"/>
<keyword evidence="9" id="KW-1185">Reference proteome</keyword>
<feature type="non-terminal residue" evidence="8">
    <location>
        <position position="1757"/>
    </location>
</feature>
<dbReference type="InterPro" id="IPR050557">
    <property type="entry name" value="RTX_toxin/Mannuronan_C5-epim"/>
</dbReference>
<evidence type="ECO:0000256" key="4">
    <source>
        <dbReference type="ARBA" id="ARBA00022737"/>
    </source>
</evidence>
<evidence type="ECO:0000313" key="9">
    <source>
        <dbReference type="Proteomes" id="UP000027337"/>
    </source>
</evidence>
<dbReference type="Gene3D" id="2.60.40.2030">
    <property type="match status" value="3"/>
</dbReference>
<dbReference type="PANTHER" id="PTHR38340">
    <property type="entry name" value="S-LAYER PROTEIN"/>
    <property type="match status" value="1"/>
</dbReference>